<sequence length="302" mass="35121">MILNIYEQYNADEGCHERWKRWEQHRNTLHSVLNEQIFSSAGIKDAVILGAGRCEDVDLRRLLKHVESLTLVDYDYNSMEKALERQQLSRQEKEKIILEGNIEFTGFYGEDFVTETLDKIKRKENPESVVQFVKKHLSSVKDSLGELLDNRPYSLVISGAVHSQLIVPFTQIAAFDSEYTDRLMQEAAPIANILAEDYNRSLLSLVKEGGWLFSYFDVMELSERNQMLAYEDMIGGLIAQEEYDKIDAFFLQGGGVAGARQGYNHLYELVKQYEPYKKCWIWPFRDNKKYYIRSLCFKLTSC</sequence>
<evidence type="ECO:0000313" key="2">
    <source>
        <dbReference type="Proteomes" id="UP000287601"/>
    </source>
</evidence>
<accession>A0A410PXH0</accession>
<organism evidence="1 2">
    <name type="scientific">Aminipila luticellarii</name>
    <dbReference type="NCBI Taxonomy" id="2507160"/>
    <lineage>
        <taxon>Bacteria</taxon>
        <taxon>Bacillati</taxon>
        <taxon>Bacillota</taxon>
        <taxon>Clostridia</taxon>
        <taxon>Peptostreptococcales</taxon>
        <taxon>Anaerovoracaceae</taxon>
        <taxon>Aminipila</taxon>
    </lineage>
</organism>
<dbReference type="EMBL" id="CP035281">
    <property type="protein sequence ID" value="QAT43629.1"/>
    <property type="molecule type" value="Genomic_DNA"/>
</dbReference>
<name>A0A410PXH0_9FIRM</name>
<dbReference type="KEGG" id="amij:EQM06_10585"/>
<dbReference type="OrthoDB" id="2029026at2"/>
<dbReference type="AlphaFoldDB" id="A0A410PXH0"/>
<dbReference type="Proteomes" id="UP000287601">
    <property type="component" value="Chromosome"/>
</dbReference>
<proteinExistence type="predicted"/>
<gene>
    <name evidence="1" type="ORF">EQM06_10585</name>
</gene>
<evidence type="ECO:0008006" key="3">
    <source>
        <dbReference type="Google" id="ProtNLM"/>
    </source>
</evidence>
<evidence type="ECO:0000313" key="1">
    <source>
        <dbReference type="EMBL" id="QAT43629.1"/>
    </source>
</evidence>
<dbReference type="RefSeq" id="WP_128746407.1">
    <property type="nucleotide sequence ID" value="NZ_CP035281.1"/>
</dbReference>
<protein>
    <recommendedName>
        <fullName evidence="3">Class I SAM-dependent methyltransferase</fullName>
    </recommendedName>
</protein>
<reference evidence="1 2" key="1">
    <citation type="submission" date="2019-01" db="EMBL/GenBank/DDBJ databases">
        <title>Draft genomes of a novel of Aminipila strains.</title>
        <authorList>
            <person name="Ma S."/>
        </authorList>
    </citation>
    <scope>NUCLEOTIDE SEQUENCE [LARGE SCALE GENOMIC DNA]</scope>
    <source>
        <strain evidence="2">JN-39</strain>
    </source>
</reference>
<keyword evidence="2" id="KW-1185">Reference proteome</keyword>